<name>A0A177VFQ0_9BASI</name>
<dbReference type="GO" id="GO:0036503">
    <property type="term" value="P:ERAD pathway"/>
    <property type="evidence" value="ECO:0007669"/>
    <property type="project" value="TreeGrafter"/>
</dbReference>
<protein>
    <recommendedName>
        <fullName evidence="2">Long chronological lifespan protein 2</fullName>
    </recommendedName>
</protein>
<evidence type="ECO:0000256" key="2">
    <source>
        <dbReference type="ARBA" id="ARBA00018534"/>
    </source>
</evidence>
<dbReference type="InterPro" id="IPR034543">
    <property type="entry name" value="LCL2"/>
</dbReference>
<reference evidence="4" key="2">
    <citation type="journal article" date="2019" name="IMA Fungus">
        <title>Genome sequencing and comparison of five Tilletia species to identify candidate genes for the detection of regulated species infecting wheat.</title>
        <authorList>
            <person name="Nguyen H.D.T."/>
            <person name="Sultana T."/>
            <person name="Kesanakurti P."/>
            <person name="Hambleton S."/>
        </authorList>
    </citation>
    <scope>NUCLEOTIDE SEQUENCE</scope>
    <source>
        <strain evidence="4">DAOMC 238032</strain>
    </source>
</reference>
<reference evidence="4" key="1">
    <citation type="submission" date="2016-04" db="EMBL/GenBank/DDBJ databases">
        <authorList>
            <person name="Nguyen H.D."/>
            <person name="Kesanakurti P."/>
            <person name="Cullis J."/>
            <person name="Levesque C.A."/>
            <person name="Hambleton S."/>
        </authorList>
    </citation>
    <scope>NUCLEOTIDE SEQUENCE</scope>
    <source>
        <strain evidence="4">DAOMC 238032</strain>
    </source>
</reference>
<dbReference type="PANTHER" id="PTHR38425:SF1">
    <property type="entry name" value="LONG CHRONOLOGICAL LIFESPAN PROTEIN 2"/>
    <property type="match status" value="1"/>
</dbReference>
<evidence type="ECO:0000256" key="1">
    <source>
        <dbReference type="ARBA" id="ARBA00010545"/>
    </source>
</evidence>
<organism evidence="4 5">
    <name type="scientific">Tilletia caries</name>
    <name type="common">wheat bunt fungus</name>
    <dbReference type="NCBI Taxonomy" id="13290"/>
    <lineage>
        <taxon>Eukaryota</taxon>
        <taxon>Fungi</taxon>
        <taxon>Dikarya</taxon>
        <taxon>Basidiomycota</taxon>
        <taxon>Ustilaginomycotina</taxon>
        <taxon>Exobasidiomycetes</taxon>
        <taxon>Tilletiales</taxon>
        <taxon>Tilletiaceae</taxon>
        <taxon>Tilletia</taxon>
    </lineage>
</organism>
<accession>A0A177VFQ0</accession>
<gene>
    <name evidence="4" type="ORF">A4X03_0g1470</name>
</gene>
<proteinExistence type="inferred from homology"/>
<comment type="caution">
    <text evidence="4">The sequence shown here is derived from an EMBL/GenBank/DDBJ whole genome shotgun (WGS) entry which is preliminary data.</text>
</comment>
<comment type="similarity">
    <text evidence="1">Belongs to the LCL2 family.</text>
</comment>
<dbReference type="Proteomes" id="UP000077671">
    <property type="component" value="Unassembled WGS sequence"/>
</dbReference>
<evidence type="ECO:0000313" key="5">
    <source>
        <dbReference type="Proteomes" id="UP000077671"/>
    </source>
</evidence>
<dbReference type="PANTHER" id="PTHR38425">
    <property type="entry name" value="LONG CHRONOLOGICAL LIFESPAN PROTEIN 2"/>
    <property type="match status" value="1"/>
</dbReference>
<keyword evidence="3" id="KW-0732">Signal</keyword>
<evidence type="ECO:0000313" key="4">
    <source>
        <dbReference type="EMBL" id="KAE8263724.1"/>
    </source>
</evidence>
<evidence type="ECO:0000256" key="3">
    <source>
        <dbReference type="ARBA" id="ARBA00022729"/>
    </source>
</evidence>
<dbReference type="AlphaFoldDB" id="A0A177VFQ0"/>
<sequence>MKWPTTVFSNTADALPRRGLLLLLFVLAMLASALPPLVNAQGFFQNFFSGQHHAAEQEAPPLGDAKWFHERVEAAHCTQYLCPRTLSCVSSPKECPCPFPQQIACAYADLESDDGGDHGKGSGPGAGAGGTICVTGTECGQVQKLLRVGSGFKLKDL</sequence>
<dbReference type="EMBL" id="LWDD02000119">
    <property type="protein sequence ID" value="KAE8263724.1"/>
    <property type="molecule type" value="Genomic_DNA"/>
</dbReference>